<dbReference type="PANTHER" id="PTHR35007:SF2">
    <property type="entry name" value="PILUS ASSEMBLE PROTEIN"/>
    <property type="match status" value="1"/>
</dbReference>
<evidence type="ECO:0000313" key="8">
    <source>
        <dbReference type="EMBL" id="MFD1219691.1"/>
    </source>
</evidence>
<dbReference type="InterPro" id="IPR018076">
    <property type="entry name" value="T2SS_GspF_dom"/>
</dbReference>
<keyword evidence="9" id="KW-1185">Reference proteome</keyword>
<keyword evidence="3 6" id="KW-0812">Transmembrane</keyword>
<evidence type="ECO:0000256" key="3">
    <source>
        <dbReference type="ARBA" id="ARBA00022692"/>
    </source>
</evidence>
<protein>
    <submittedName>
        <fullName evidence="8">Type II secretion system F family protein</fullName>
    </submittedName>
</protein>
<accession>A0ABW3UIK8</accession>
<feature type="domain" description="Type II secretion system protein GspF" evidence="7">
    <location>
        <begin position="150"/>
        <end position="279"/>
    </location>
</feature>
<evidence type="ECO:0000256" key="6">
    <source>
        <dbReference type="SAM" id="Phobius"/>
    </source>
</evidence>
<organism evidence="8 9">
    <name type="scientific">Paenibacillus vulneris</name>
    <dbReference type="NCBI Taxonomy" id="1133364"/>
    <lineage>
        <taxon>Bacteria</taxon>
        <taxon>Bacillati</taxon>
        <taxon>Bacillota</taxon>
        <taxon>Bacilli</taxon>
        <taxon>Bacillales</taxon>
        <taxon>Paenibacillaceae</taxon>
        <taxon>Paenibacillus</taxon>
    </lineage>
</organism>
<reference evidence="9" key="1">
    <citation type="journal article" date="2019" name="Int. J. Syst. Evol. Microbiol.">
        <title>The Global Catalogue of Microorganisms (GCM) 10K type strain sequencing project: providing services to taxonomists for standard genome sequencing and annotation.</title>
        <authorList>
            <consortium name="The Broad Institute Genomics Platform"/>
            <consortium name="The Broad Institute Genome Sequencing Center for Infectious Disease"/>
            <person name="Wu L."/>
            <person name="Ma J."/>
        </authorList>
    </citation>
    <scope>NUCLEOTIDE SEQUENCE [LARGE SCALE GENOMIC DNA]</scope>
    <source>
        <strain evidence="9">CCUG 53270</strain>
    </source>
</reference>
<name>A0ABW3UIK8_9BACL</name>
<feature type="transmembrane region" description="Helical" evidence="6">
    <location>
        <begin position="113"/>
        <end position="132"/>
    </location>
</feature>
<keyword evidence="4 6" id="KW-1133">Transmembrane helix</keyword>
<sequence length="287" mass="32319">MAMLIALSIELVVGLLIFWTAYPRYSGFVKEHRKVLKLYWLAPLALALMDRLRLTDRFGDAISRVHQQMIGLYGSKQALIRTKCFAADVLSVSMFLLIGCTLVGVVAENNEMLGYGAILILFLPFVLYKELANQLRKKRRQMLLELPEVLNQLVLLVNAGETVQKALQRCIENKPDIDKNPLLAELAIAAYEIRMNVSFSKAMEDFNKRCGVQEVSLFTTTLLLNYKRGGDELVMSLKELSSTLWEKRKSLAKTLGEEASSKMVFPMVLIFLVVMVVVAAPAILLMN</sequence>
<evidence type="ECO:0000256" key="5">
    <source>
        <dbReference type="ARBA" id="ARBA00023136"/>
    </source>
</evidence>
<keyword evidence="2" id="KW-1003">Cell membrane</keyword>
<gene>
    <name evidence="8" type="ORF">ACFQ4B_06150</name>
</gene>
<proteinExistence type="predicted"/>
<dbReference type="RefSeq" id="WP_345594775.1">
    <property type="nucleotide sequence ID" value="NZ_BAABJG010000055.1"/>
</dbReference>
<evidence type="ECO:0000256" key="2">
    <source>
        <dbReference type="ARBA" id="ARBA00022475"/>
    </source>
</evidence>
<evidence type="ECO:0000256" key="4">
    <source>
        <dbReference type="ARBA" id="ARBA00022989"/>
    </source>
</evidence>
<feature type="transmembrane region" description="Helical" evidence="6">
    <location>
        <begin position="263"/>
        <end position="286"/>
    </location>
</feature>
<comment type="subcellular location">
    <subcellularLocation>
        <location evidence="1">Cell membrane</location>
        <topology evidence="1">Multi-pass membrane protein</topology>
    </subcellularLocation>
</comment>
<feature type="transmembrane region" description="Helical" evidence="6">
    <location>
        <begin position="7"/>
        <end position="25"/>
    </location>
</feature>
<comment type="caution">
    <text evidence="8">The sequence shown here is derived from an EMBL/GenBank/DDBJ whole genome shotgun (WGS) entry which is preliminary data.</text>
</comment>
<evidence type="ECO:0000256" key="1">
    <source>
        <dbReference type="ARBA" id="ARBA00004651"/>
    </source>
</evidence>
<keyword evidence="5 6" id="KW-0472">Membrane</keyword>
<dbReference type="Pfam" id="PF00482">
    <property type="entry name" value="T2SSF"/>
    <property type="match status" value="1"/>
</dbReference>
<dbReference type="EMBL" id="JBHTLU010000012">
    <property type="protein sequence ID" value="MFD1219691.1"/>
    <property type="molecule type" value="Genomic_DNA"/>
</dbReference>
<dbReference type="Proteomes" id="UP001597180">
    <property type="component" value="Unassembled WGS sequence"/>
</dbReference>
<evidence type="ECO:0000313" key="9">
    <source>
        <dbReference type="Proteomes" id="UP001597180"/>
    </source>
</evidence>
<evidence type="ECO:0000259" key="7">
    <source>
        <dbReference type="Pfam" id="PF00482"/>
    </source>
</evidence>
<dbReference type="PANTHER" id="PTHR35007">
    <property type="entry name" value="INTEGRAL MEMBRANE PROTEIN-RELATED"/>
    <property type="match status" value="1"/>
</dbReference>
<feature type="transmembrane region" description="Helical" evidence="6">
    <location>
        <begin position="85"/>
        <end position="107"/>
    </location>
</feature>